<sequence>MVNATEIIAVLAGTYTLLNTSATSNGVPVEDRVYGSNPVGILTYSKSGYVTATITSTDPEDRPANLTFPYEDSQTDADWAQVGRHSIGYAGVMRISDAFPATLTTGQVIHGPLTVANIPSMVGTEARRNYTLFEDGKVLLIASQRDGGNRGELWWRRLD</sequence>
<proteinExistence type="predicted"/>
<dbReference type="InterPro" id="IPR024311">
    <property type="entry name" value="Lipocalin-like"/>
</dbReference>
<evidence type="ECO:0000313" key="3">
    <source>
        <dbReference type="Proteomes" id="UP000011096"/>
    </source>
</evidence>
<dbReference type="OrthoDB" id="3904217at2759"/>
<dbReference type="RefSeq" id="XP_031878780.1">
    <property type="nucleotide sequence ID" value="XM_032024533.1"/>
</dbReference>
<reference evidence="2 3" key="1">
    <citation type="submission" date="2012-08" db="EMBL/GenBank/DDBJ databases">
        <authorList>
            <person name="Gan P.H.P."/>
            <person name="Ikeda K."/>
            <person name="Irieda H."/>
            <person name="Narusaka M."/>
            <person name="O'Connell R.J."/>
            <person name="Narusaka Y."/>
            <person name="Takano Y."/>
            <person name="Kubo Y."/>
            <person name="Shirasu K."/>
        </authorList>
    </citation>
    <scope>NUCLEOTIDE SEQUENCE [LARGE SCALE GENOMIC DNA]</scope>
    <source>
        <strain evidence="2 3">Nara gc5</strain>
    </source>
</reference>
<protein>
    <recommendedName>
        <fullName evidence="1">Lipocalin-like domain-containing protein</fullName>
    </recommendedName>
</protein>
<dbReference type="EMBL" id="ANPB02000002">
    <property type="protein sequence ID" value="KAF4489547.1"/>
    <property type="molecule type" value="Genomic_DNA"/>
</dbReference>
<evidence type="ECO:0000259" key="1">
    <source>
        <dbReference type="Pfam" id="PF13924"/>
    </source>
</evidence>
<organism evidence="2 3">
    <name type="scientific">Colletotrichum fructicola (strain Nara gc5)</name>
    <name type="common">Anthracnose fungus</name>
    <name type="synonym">Colletotrichum gloeosporioides (strain Nara gc5)</name>
    <dbReference type="NCBI Taxonomy" id="1213859"/>
    <lineage>
        <taxon>Eukaryota</taxon>
        <taxon>Fungi</taxon>
        <taxon>Dikarya</taxon>
        <taxon>Ascomycota</taxon>
        <taxon>Pezizomycotina</taxon>
        <taxon>Sordariomycetes</taxon>
        <taxon>Hypocreomycetidae</taxon>
        <taxon>Glomerellales</taxon>
        <taxon>Glomerellaceae</taxon>
        <taxon>Colletotrichum</taxon>
        <taxon>Colletotrichum gloeosporioides species complex</taxon>
    </lineage>
</organism>
<name>A0A7J6JGU9_COLFN</name>
<keyword evidence="3" id="KW-1185">Reference proteome</keyword>
<feature type="domain" description="Lipocalin-like" evidence="1">
    <location>
        <begin position="13"/>
        <end position="157"/>
    </location>
</feature>
<dbReference type="AlphaFoldDB" id="A0A7J6JGU9"/>
<dbReference type="Pfam" id="PF13924">
    <property type="entry name" value="Lipocalin_5"/>
    <property type="match status" value="1"/>
</dbReference>
<comment type="caution">
    <text evidence="2">The sequence shown here is derived from an EMBL/GenBank/DDBJ whole genome shotgun (WGS) entry which is preliminary data.</text>
</comment>
<dbReference type="GeneID" id="43608702"/>
<accession>A0A7J6JGU9</accession>
<reference evidence="2 3" key="2">
    <citation type="submission" date="2020-04" db="EMBL/GenBank/DDBJ databases">
        <title>Genome sequencing and assembly of multiple isolates from the Colletotrichum gloeosporioides species complex.</title>
        <authorList>
            <person name="Gan P."/>
            <person name="Shirasu K."/>
        </authorList>
    </citation>
    <scope>NUCLEOTIDE SEQUENCE [LARGE SCALE GENOMIC DNA]</scope>
    <source>
        <strain evidence="2 3">Nara gc5</strain>
    </source>
</reference>
<dbReference type="InParanoid" id="A0A7J6JGU9"/>
<evidence type="ECO:0000313" key="2">
    <source>
        <dbReference type="EMBL" id="KAF4489547.1"/>
    </source>
</evidence>
<dbReference type="Proteomes" id="UP000011096">
    <property type="component" value="Unassembled WGS sequence"/>
</dbReference>
<gene>
    <name evidence="2" type="ORF">CGGC5_v004414</name>
</gene>